<accession>A0A2W1L6K9</accession>
<gene>
    <name evidence="2" type="ORF">DNH61_21340</name>
</gene>
<sequence length="93" mass="10566">MNTAYRIQAFFTLLAVLFALLNTYLLFAPVELYSSEWLPGFLAGLSGSIASYAGPFQQRKDSPWQLIITWVNFLFLTWYLLLLTPLAVLLFGP</sequence>
<dbReference type="EMBL" id="QKRB01000056">
    <property type="protein sequence ID" value="PZD93750.1"/>
    <property type="molecule type" value="Genomic_DNA"/>
</dbReference>
<keyword evidence="1" id="KW-0472">Membrane</keyword>
<protein>
    <submittedName>
        <fullName evidence="2">Uncharacterized protein</fullName>
    </submittedName>
</protein>
<organism evidence="2 3">
    <name type="scientific">Paenibacillus sambharensis</name>
    <dbReference type="NCBI Taxonomy" id="1803190"/>
    <lineage>
        <taxon>Bacteria</taxon>
        <taxon>Bacillati</taxon>
        <taxon>Bacillota</taxon>
        <taxon>Bacilli</taxon>
        <taxon>Bacillales</taxon>
        <taxon>Paenibacillaceae</taxon>
        <taxon>Paenibacillus</taxon>
    </lineage>
</organism>
<dbReference type="RefSeq" id="WP_111148866.1">
    <property type="nucleotide sequence ID" value="NZ_QKRB01000056.1"/>
</dbReference>
<dbReference type="AlphaFoldDB" id="A0A2W1L6K9"/>
<dbReference type="OrthoDB" id="9922428at2"/>
<keyword evidence="1" id="KW-0812">Transmembrane</keyword>
<reference evidence="2 3" key="1">
    <citation type="submission" date="2018-06" db="EMBL/GenBank/DDBJ databases">
        <title>Paenibacillus imtechensis sp. nov.</title>
        <authorList>
            <person name="Pinnaka A.K."/>
            <person name="Singh H."/>
            <person name="Kaur M."/>
        </authorList>
    </citation>
    <scope>NUCLEOTIDE SEQUENCE [LARGE SCALE GENOMIC DNA]</scope>
    <source>
        <strain evidence="2 3">SMB1</strain>
    </source>
</reference>
<name>A0A2W1L6K9_9BACL</name>
<keyword evidence="3" id="KW-1185">Reference proteome</keyword>
<feature type="transmembrane region" description="Helical" evidence="1">
    <location>
        <begin position="37"/>
        <end position="54"/>
    </location>
</feature>
<evidence type="ECO:0000256" key="1">
    <source>
        <dbReference type="SAM" id="Phobius"/>
    </source>
</evidence>
<feature type="transmembrane region" description="Helical" evidence="1">
    <location>
        <begin position="66"/>
        <end position="91"/>
    </location>
</feature>
<comment type="caution">
    <text evidence="2">The sequence shown here is derived from an EMBL/GenBank/DDBJ whole genome shotgun (WGS) entry which is preliminary data.</text>
</comment>
<dbReference type="Proteomes" id="UP000249522">
    <property type="component" value="Unassembled WGS sequence"/>
</dbReference>
<evidence type="ECO:0000313" key="2">
    <source>
        <dbReference type="EMBL" id="PZD93750.1"/>
    </source>
</evidence>
<keyword evidence="1" id="KW-1133">Transmembrane helix</keyword>
<proteinExistence type="predicted"/>
<evidence type="ECO:0000313" key="3">
    <source>
        <dbReference type="Proteomes" id="UP000249522"/>
    </source>
</evidence>